<proteinExistence type="inferred from homology"/>
<keyword evidence="3" id="KW-0456">Lyase</keyword>
<evidence type="ECO:0000256" key="1">
    <source>
        <dbReference type="ARBA" id="ARBA00005568"/>
    </source>
</evidence>
<gene>
    <name evidence="5" type="ORF">ETSY2_17765</name>
</gene>
<keyword evidence="6" id="KW-1185">Reference proteome</keyword>
<evidence type="ECO:0000313" key="6">
    <source>
        <dbReference type="Proteomes" id="UP000019140"/>
    </source>
</evidence>
<dbReference type="InterPro" id="IPR005000">
    <property type="entry name" value="Aldolase/citrate-lyase_domain"/>
</dbReference>
<name>W4M8U6_9BACT</name>
<dbReference type="SUPFAM" id="SSF51621">
    <property type="entry name" value="Phosphoenolpyruvate/pyruvate domain"/>
    <property type="match status" value="1"/>
</dbReference>
<dbReference type="InterPro" id="IPR015813">
    <property type="entry name" value="Pyrv/PenolPyrv_kinase-like_dom"/>
</dbReference>
<dbReference type="GO" id="GO:0046872">
    <property type="term" value="F:metal ion binding"/>
    <property type="evidence" value="ECO:0007669"/>
    <property type="project" value="UniProtKB-KW"/>
</dbReference>
<dbReference type="InterPro" id="IPR050251">
    <property type="entry name" value="HpcH-HpaI_aldolase"/>
</dbReference>
<sequence length="255" mass="27455">MATMRLNRVKERLQKGLHALCFAAWGYDGADHLERLAPAEPDGIWLEGEHGEVDFGNLPNLTRAIDLIGATPIVRVHQNQAGLIYRCLDLGAMGIAVPHVNTREEAEALVQAGKFWPIGQRGSFTSRQGIGVSDYFERANDQTMLMVLIEDVVAIENLDDILAVDHIDVFFVAPGDLAQTMGLPGKAGDPRVQALVDETLTRVVRAGKTAGALVTQANAQHHYDLGVRLFLSGPASWLAAGFKQLDQAAAAGGQA</sequence>
<evidence type="ECO:0000259" key="4">
    <source>
        <dbReference type="Pfam" id="PF03328"/>
    </source>
</evidence>
<dbReference type="Pfam" id="PF03328">
    <property type="entry name" value="HpcH_HpaI"/>
    <property type="match status" value="1"/>
</dbReference>
<accession>W4M8U6</accession>
<evidence type="ECO:0000256" key="3">
    <source>
        <dbReference type="ARBA" id="ARBA00023239"/>
    </source>
</evidence>
<feature type="domain" description="HpcH/HpaI aldolase/citrate lyase" evidence="4">
    <location>
        <begin position="31"/>
        <end position="220"/>
    </location>
</feature>
<evidence type="ECO:0000313" key="5">
    <source>
        <dbReference type="EMBL" id="ETX06326.1"/>
    </source>
</evidence>
<organism evidence="5 6">
    <name type="scientific">Candidatus Entotheonella gemina</name>
    <dbReference type="NCBI Taxonomy" id="1429439"/>
    <lineage>
        <taxon>Bacteria</taxon>
        <taxon>Pseudomonadati</taxon>
        <taxon>Nitrospinota/Tectimicrobiota group</taxon>
        <taxon>Candidatus Tectimicrobiota</taxon>
        <taxon>Candidatus Entotheonellia</taxon>
        <taxon>Candidatus Entotheonellales</taxon>
        <taxon>Candidatus Entotheonellaceae</taxon>
        <taxon>Candidatus Entotheonella</taxon>
    </lineage>
</organism>
<dbReference type="EMBL" id="AZHX01000728">
    <property type="protein sequence ID" value="ETX06326.1"/>
    <property type="molecule type" value="Genomic_DNA"/>
</dbReference>
<comment type="caution">
    <text evidence="5">The sequence shown here is derived from an EMBL/GenBank/DDBJ whole genome shotgun (WGS) entry which is preliminary data.</text>
</comment>
<dbReference type="InterPro" id="IPR040442">
    <property type="entry name" value="Pyrv_kinase-like_dom_sf"/>
</dbReference>
<dbReference type="PANTHER" id="PTHR30502:SF0">
    <property type="entry name" value="PHOSPHOENOLPYRUVATE CARBOXYLASE FAMILY PROTEIN"/>
    <property type="match status" value="1"/>
</dbReference>
<keyword evidence="2" id="KW-0479">Metal-binding</keyword>
<dbReference type="HOGENOM" id="CLU_059964_4_1_7"/>
<dbReference type="PANTHER" id="PTHR30502">
    <property type="entry name" value="2-KETO-3-DEOXY-L-RHAMNONATE ALDOLASE"/>
    <property type="match status" value="1"/>
</dbReference>
<comment type="similarity">
    <text evidence="1">Belongs to the HpcH/HpaI aldolase family.</text>
</comment>
<protein>
    <recommendedName>
        <fullName evidence="4">HpcH/HpaI aldolase/citrate lyase domain-containing protein</fullName>
    </recommendedName>
</protein>
<reference evidence="5 6" key="1">
    <citation type="journal article" date="2014" name="Nature">
        <title>An environmental bacterial taxon with a large and distinct metabolic repertoire.</title>
        <authorList>
            <person name="Wilson M.C."/>
            <person name="Mori T."/>
            <person name="Ruckert C."/>
            <person name="Uria A.R."/>
            <person name="Helf M.J."/>
            <person name="Takada K."/>
            <person name="Gernert C."/>
            <person name="Steffens U.A."/>
            <person name="Heycke N."/>
            <person name="Schmitt S."/>
            <person name="Rinke C."/>
            <person name="Helfrich E.J."/>
            <person name="Brachmann A.O."/>
            <person name="Gurgui C."/>
            <person name="Wakimoto T."/>
            <person name="Kracht M."/>
            <person name="Crusemann M."/>
            <person name="Hentschel U."/>
            <person name="Abe I."/>
            <person name="Matsunaga S."/>
            <person name="Kalinowski J."/>
            <person name="Takeyama H."/>
            <person name="Piel J."/>
        </authorList>
    </citation>
    <scope>NUCLEOTIDE SEQUENCE [LARGE SCALE GENOMIC DNA]</scope>
    <source>
        <strain evidence="6">TSY2</strain>
    </source>
</reference>
<dbReference type="AlphaFoldDB" id="W4M8U6"/>
<dbReference type="GO" id="GO:0005737">
    <property type="term" value="C:cytoplasm"/>
    <property type="evidence" value="ECO:0007669"/>
    <property type="project" value="TreeGrafter"/>
</dbReference>
<dbReference type="GO" id="GO:0016832">
    <property type="term" value="F:aldehyde-lyase activity"/>
    <property type="evidence" value="ECO:0007669"/>
    <property type="project" value="TreeGrafter"/>
</dbReference>
<dbReference type="Proteomes" id="UP000019140">
    <property type="component" value="Unassembled WGS sequence"/>
</dbReference>
<evidence type="ECO:0000256" key="2">
    <source>
        <dbReference type="ARBA" id="ARBA00022723"/>
    </source>
</evidence>
<dbReference type="Gene3D" id="3.20.20.60">
    <property type="entry name" value="Phosphoenolpyruvate-binding domains"/>
    <property type="match status" value="1"/>
</dbReference>